<sequence length="481" mass="54363">MTTAESTNNGGNKINLNITRFDKIRSPHPVFEADLPDPGTGIVLERFRPELTCKICGNVLNQPVISRMCMHRFCKNCVVKNGTQLIATECPECGVKFAQDRSFLIDHNFSEIVCKLVPKECDPQRRNMLVALRATGIDVDGFYEKHNKEPNYASSDDWTNVPLNRESRLLNAKLDHQDNGIKNPARSPPMGCNRSTVWRTKFSCNDVIHIETENGALQLTIEQLDLLPFILNPESIQTAPAVLPCTYHQLYSLCNDSKPTHIAELESVYVPMKVTIDTKNLLVSLPTFILKLFPREFYAAIVREREQIPDLPLITHRQRIKQGMLLALIMFPDSSVLKSKYVPKCLKRPRYIYSPPYATVGHLAEYLVLRANIESHPQPISLKVELAEVLDERKEVSLRISSEVDSAIADETQPKGEFLLKVKCGASACADRIFGKNDTLIVLKHPFKALDKHVKVKSLATNYRVLGRPLKIVFRVISPIK</sequence>
<evidence type="ECO:0000313" key="2">
    <source>
        <dbReference type="WBParaSite" id="JU765_v2.g10203.t1"/>
    </source>
</evidence>
<reference evidence="2" key="1">
    <citation type="submission" date="2022-11" db="UniProtKB">
        <authorList>
            <consortium name="WormBaseParasite"/>
        </authorList>
    </citation>
    <scope>IDENTIFICATION</scope>
</reference>
<proteinExistence type="predicted"/>
<accession>A0AC34PUX3</accession>
<name>A0AC34PUX3_9BILA</name>
<evidence type="ECO:0000313" key="1">
    <source>
        <dbReference type="Proteomes" id="UP000887576"/>
    </source>
</evidence>
<dbReference type="Proteomes" id="UP000887576">
    <property type="component" value="Unplaced"/>
</dbReference>
<organism evidence="1 2">
    <name type="scientific">Panagrolaimus sp. JU765</name>
    <dbReference type="NCBI Taxonomy" id="591449"/>
    <lineage>
        <taxon>Eukaryota</taxon>
        <taxon>Metazoa</taxon>
        <taxon>Ecdysozoa</taxon>
        <taxon>Nematoda</taxon>
        <taxon>Chromadorea</taxon>
        <taxon>Rhabditida</taxon>
        <taxon>Tylenchina</taxon>
        <taxon>Panagrolaimomorpha</taxon>
        <taxon>Panagrolaimoidea</taxon>
        <taxon>Panagrolaimidae</taxon>
        <taxon>Panagrolaimus</taxon>
    </lineage>
</organism>
<dbReference type="WBParaSite" id="JU765_v2.g10203.t1">
    <property type="protein sequence ID" value="JU765_v2.g10203.t1"/>
    <property type="gene ID" value="JU765_v2.g10203"/>
</dbReference>
<protein>
    <submittedName>
        <fullName evidence="2">RING-type E3 ubiquitin transferase</fullName>
    </submittedName>
</protein>